<evidence type="ECO:0000259" key="14">
    <source>
        <dbReference type="Pfam" id="PF00593"/>
    </source>
</evidence>
<dbReference type="Gene3D" id="2.40.170.20">
    <property type="entry name" value="TonB-dependent receptor, beta-barrel domain"/>
    <property type="match status" value="1"/>
</dbReference>
<dbReference type="InterPro" id="IPR039426">
    <property type="entry name" value="TonB-dep_rcpt-like"/>
</dbReference>
<evidence type="ECO:0000256" key="6">
    <source>
        <dbReference type="ARBA" id="ARBA00023004"/>
    </source>
</evidence>
<dbReference type="RefSeq" id="WP_067658044.1">
    <property type="nucleotide sequence ID" value="NZ_FQXG01000002.1"/>
</dbReference>
<organism evidence="16 17">
    <name type="scientific">Ferrimonas marina</name>
    <dbReference type="NCBI Taxonomy" id="299255"/>
    <lineage>
        <taxon>Bacteria</taxon>
        <taxon>Pseudomonadati</taxon>
        <taxon>Pseudomonadota</taxon>
        <taxon>Gammaproteobacteria</taxon>
        <taxon>Alteromonadales</taxon>
        <taxon>Ferrimonadaceae</taxon>
        <taxon>Ferrimonas</taxon>
    </lineage>
</organism>
<dbReference type="Pfam" id="PF07715">
    <property type="entry name" value="Plug"/>
    <property type="match status" value="1"/>
</dbReference>
<keyword evidence="3 11" id="KW-1134">Transmembrane beta strand</keyword>
<keyword evidence="4" id="KW-0410">Iron transport</keyword>
<dbReference type="AlphaFoldDB" id="A0A1M5QXD5"/>
<comment type="subcellular location">
    <subcellularLocation>
        <location evidence="1 11">Cell outer membrane</location>
        <topology evidence="1 11">Multi-pass membrane protein</topology>
    </subcellularLocation>
</comment>
<evidence type="ECO:0000256" key="10">
    <source>
        <dbReference type="ARBA" id="ARBA00023237"/>
    </source>
</evidence>
<keyword evidence="17" id="KW-1185">Reference proteome</keyword>
<evidence type="ECO:0000256" key="8">
    <source>
        <dbReference type="ARBA" id="ARBA00023077"/>
    </source>
</evidence>
<proteinExistence type="inferred from homology"/>
<keyword evidence="6" id="KW-0408">Iron</keyword>
<evidence type="ECO:0000256" key="12">
    <source>
        <dbReference type="RuleBase" id="RU003357"/>
    </source>
</evidence>
<name>A0A1M5QXD5_9GAMM</name>
<evidence type="ECO:0000256" key="3">
    <source>
        <dbReference type="ARBA" id="ARBA00022452"/>
    </source>
</evidence>
<evidence type="ECO:0000256" key="2">
    <source>
        <dbReference type="ARBA" id="ARBA00022448"/>
    </source>
</evidence>
<evidence type="ECO:0000313" key="16">
    <source>
        <dbReference type="EMBL" id="SHH18389.1"/>
    </source>
</evidence>
<evidence type="ECO:0000256" key="4">
    <source>
        <dbReference type="ARBA" id="ARBA00022496"/>
    </source>
</evidence>
<evidence type="ECO:0000256" key="11">
    <source>
        <dbReference type="PROSITE-ProRule" id="PRU01360"/>
    </source>
</evidence>
<dbReference type="GO" id="GO:0006826">
    <property type="term" value="P:iron ion transport"/>
    <property type="evidence" value="ECO:0007669"/>
    <property type="project" value="UniProtKB-KW"/>
</dbReference>
<dbReference type="EMBL" id="FQXG01000002">
    <property type="protein sequence ID" value="SHH18389.1"/>
    <property type="molecule type" value="Genomic_DNA"/>
</dbReference>
<feature type="chain" id="PRO_5009913300" evidence="13">
    <location>
        <begin position="26"/>
        <end position="725"/>
    </location>
</feature>
<sequence length="725" mass="80113">MQRQPHTLSACTLAVLAALSHQAQAEEAASSEAQYEGLERIEVTARRQVETLQEVPVAVTSVSDTEIEAAGIEVLTEIQKISPNTTLQVSRGTNTTLTAFIRGIGQQDPLWGFEPGVGIYVDDVYIARPQGAVLNVFDVSRVEVLRGPQGTLYGKNTIGGAVKYVSREMHGDTAFDVKASYGSYNQMDLKFNGQTPIVQDRFYLGLGLARLTRDGFGEFLGPLNAGDENYNKDIWAGRVSAEWYATDDLKFRLSYDQTQDDSNAKGGHRLLEGPAGEPVLDDVYDSRAGEPTFNEVKAKGVAFTASWDASANWTGKYIYSWRDNESDTNIDFDSLQPQYFDVPAVYDDSQQTHELQASYAGDRIKGVMGLYYFDGDACGAYHVILSDLLGVPFDKQTAGCTDTQSYAAYAQGTYYVTDALSFTLGGRYTKDEKTGGTTVDTNQFIVSEWENSADWTQFSPRAGVEYRFTSDLMTYASYSQGFKSGGFDPRGDLSVNPQADRPFDPEIVDTYEIGVKSEWLDNRLRTNLAWFYNDYQDMQIIVAYSIDTDSDGVDDTPVNGVDNAGKASAWGLELESTLLITEGLTADLIIGYLDAEIDEWIDGGVDVSDDRVVSNTPDWTGRFALNYTRNFSFGDMVFTGSANYRGDTTMFEVPAPLLDQEAYTLVDVGITWYSNNGHWSLGAYGKNLTDEQARVAGYNFENLGNTLTSFHIDPRTFTLTLGYSF</sequence>
<protein>
    <submittedName>
        <fullName evidence="16">Iron complex outermembrane recepter protein</fullName>
    </submittedName>
</protein>
<evidence type="ECO:0000256" key="9">
    <source>
        <dbReference type="ARBA" id="ARBA00023136"/>
    </source>
</evidence>
<feature type="signal peptide" evidence="13">
    <location>
        <begin position="1"/>
        <end position="25"/>
    </location>
</feature>
<reference evidence="16 17" key="1">
    <citation type="submission" date="2016-11" db="EMBL/GenBank/DDBJ databases">
        <authorList>
            <person name="Jaros S."/>
            <person name="Januszkiewicz K."/>
            <person name="Wedrychowicz H."/>
        </authorList>
    </citation>
    <scope>NUCLEOTIDE SEQUENCE [LARGE SCALE GENOMIC DNA]</scope>
    <source>
        <strain evidence="16 17">DSM 16917</strain>
    </source>
</reference>
<gene>
    <name evidence="16" type="ORF">SAMN02745129_1385</name>
</gene>
<keyword evidence="5 11" id="KW-0812">Transmembrane</keyword>
<keyword evidence="9 11" id="KW-0472">Membrane</keyword>
<dbReference type="Proteomes" id="UP000184268">
    <property type="component" value="Unassembled WGS sequence"/>
</dbReference>
<dbReference type="OrthoDB" id="7051185at2"/>
<dbReference type="PANTHER" id="PTHR32552">
    <property type="entry name" value="FERRICHROME IRON RECEPTOR-RELATED"/>
    <property type="match status" value="1"/>
</dbReference>
<dbReference type="InterPro" id="IPR000531">
    <property type="entry name" value="Beta-barrel_TonB"/>
</dbReference>
<evidence type="ECO:0000256" key="13">
    <source>
        <dbReference type="SAM" id="SignalP"/>
    </source>
</evidence>
<keyword evidence="7" id="KW-0406">Ion transport</keyword>
<dbReference type="GO" id="GO:0009279">
    <property type="term" value="C:cell outer membrane"/>
    <property type="evidence" value="ECO:0007669"/>
    <property type="project" value="UniProtKB-SubCell"/>
</dbReference>
<feature type="domain" description="TonB-dependent receptor-like beta-barrel" evidence="14">
    <location>
        <begin position="285"/>
        <end position="688"/>
    </location>
</feature>
<keyword evidence="2 11" id="KW-0813">Transport</keyword>
<dbReference type="PROSITE" id="PS52016">
    <property type="entry name" value="TONB_DEPENDENT_REC_3"/>
    <property type="match status" value="1"/>
</dbReference>
<accession>A0A1M5QXD5</accession>
<evidence type="ECO:0000256" key="1">
    <source>
        <dbReference type="ARBA" id="ARBA00004571"/>
    </source>
</evidence>
<feature type="domain" description="TonB-dependent receptor plug" evidence="15">
    <location>
        <begin position="52"/>
        <end position="161"/>
    </location>
</feature>
<dbReference type="CDD" id="cd01347">
    <property type="entry name" value="ligand_gated_channel"/>
    <property type="match status" value="1"/>
</dbReference>
<dbReference type="STRING" id="299255.SAMN02745129_1385"/>
<dbReference type="PANTHER" id="PTHR32552:SF81">
    <property type="entry name" value="TONB-DEPENDENT OUTER MEMBRANE RECEPTOR"/>
    <property type="match status" value="1"/>
</dbReference>
<evidence type="ECO:0000313" key="17">
    <source>
        <dbReference type="Proteomes" id="UP000184268"/>
    </source>
</evidence>
<evidence type="ECO:0000259" key="15">
    <source>
        <dbReference type="Pfam" id="PF07715"/>
    </source>
</evidence>
<evidence type="ECO:0000256" key="7">
    <source>
        <dbReference type="ARBA" id="ARBA00023065"/>
    </source>
</evidence>
<evidence type="ECO:0000256" key="5">
    <source>
        <dbReference type="ARBA" id="ARBA00022692"/>
    </source>
</evidence>
<keyword evidence="10 11" id="KW-0998">Cell outer membrane</keyword>
<keyword evidence="8 12" id="KW-0798">TonB box</keyword>
<comment type="similarity">
    <text evidence="11 12">Belongs to the TonB-dependent receptor family.</text>
</comment>
<dbReference type="Pfam" id="PF00593">
    <property type="entry name" value="TonB_dep_Rec_b-barrel"/>
    <property type="match status" value="1"/>
</dbReference>
<dbReference type="InterPro" id="IPR012910">
    <property type="entry name" value="Plug_dom"/>
</dbReference>
<dbReference type="InterPro" id="IPR036942">
    <property type="entry name" value="Beta-barrel_TonB_sf"/>
</dbReference>
<keyword evidence="13" id="KW-0732">Signal</keyword>
<dbReference type="SUPFAM" id="SSF56935">
    <property type="entry name" value="Porins"/>
    <property type="match status" value="1"/>
</dbReference>